<evidence type="ECO:0000256" key="1">
    <source>
        <dbReference type="ARBA" id="ARBA00022801"/>
    </source>
</evidence>
<comment type="caution">
    <text evidence="5">The sequence shown here is derived from an EMBL/GenBank/DDBJ whole genome shotgun (WGS) entry which is preliminary data.</text>
</comment>
<dbReference type="PANTHER" id="PTHR10272">
    <property type="entry name" value="PLATELET-ACTIVATING FACTOR ACETYLHYDROLASE"/>
    <property type="match status" value="1"/>
</dbReference>
<protein>
    <submittedName>
        <fullName evidence="5">Alpha/beta hydrolase</fullName>
    </submittedName>
</protein>
<keyword evidence="6" id="KW-1185">Reference proteome</keyword>
<reference evidence="5 6" key="1">
    <citation type="submission" date="2022-03" db="EMBL/GenBank/DDBJ databases">
        <title>Luteimonas soily sp. nov., a novel bacterium isolated from the soil.</title>
        <authorList>
            <person name="Zhang X."/>
        </authorList>
    </citation>
    <scope>NUCLEOTIDE SEQUENCE [LARGE SCALE GENOMIC DNA]</scope>
    <source>
        <strain evidence="5 6">50</strain>
    </source>
</reference>
<organism evidence="5 6">
    <name type="scientific">Cognatiluteimonas sedimenti</name>
    <dbReference type="NCBI Taxonomy" id="2927791"/>
    <lineage>
        <taxon>Bacteria</taxon>
        <taxon>Pseudomonadati</taxon>
        <taxon>Pseudomonadota</taxon>
        <taxon>Gammaproteobacteria</taxon>
        <taxon>Lysobacterales</taxon>
        <taxon>Lysobacteraceae</taxon>
        <taxon>Cognatiluteimonas</taxon>
    </lineage>
</organism>
<dbReference type="PROSITE" id="PS51257">
    <property type="entry name" value="PROKAR_LIPOPROTEIN"/>
    <property type="match status" value="1"/>
</dbReference>
<dbReference type="SUPFAM" id="SSF53474">
    <property type="entry name" value="alpha/beta-Hydrolases"/>
    <property type="match status" value="1"/>
</dbReference>
<feature type="signal peptide" evidence="4">
    <location>
        <begin position="1"/>
        <end position="23"/>
    </location>
</feature>
<keyword evidence="3" id="KW-0443">Lipid metabolism</keyword>
<evidence type="ECO:0000256" key="4">
    <source>
        <dbReference type="SAM" id="SignalP"/>
    </source>
</evidence>
<keyword evidence="1 5" id="KW-0378">Hydrolase</keyword>
<keyword evidence="4" id="KW-0732">Signal</keyword>
<gene>
    <name evidence="5" type="ORF">MQC88_11465</name>
</gene>
<sequence length="400" mass="41720">MQRPVRSAATALMATLLCWAALAACTGQSVPEDVGPVATPVTPMPKGHGIGRVPVAWTDATRTEHATASGRRELRGLLYYPAAQAVADGGRALDAAWADAYRPSLVRRIGPRAADAVLQMRWHAGAGIAAAEGRFPVLVFAHGYHQLPTSYTTLIESLVARGYAVFAIAAPGIAEVVPLGDGRIAPNLPLGDDGYSKFAQDIASAVAELPKLDATPGHPFSGHLDSGRIGVFGHSVGGAAAVLASARVPAIRAAANLDGDYSGDAAEAQPRVPLLYITTQPPNRAATPKSGWDDERNEVRRAGIWRQLAVASPRALRVRVGGMFHANFQDEALLPASAIPQELRGTRFGSIDGVRGLELTSRLLAGFFAGSLGGPAAEEVDKVVAAYPEADLQVSGSASR</sequence>
<dbReference type="Proteomes" id="UP001165423">
    <property type="component" value="Unassembled WGS sequence"/>
</dbReference>
<feature type="chain" id="PRO_5045134176" evidence="4">
    <location>
        <begin position="24"/>
        <end position="400"/>
    </location>
</feature>
<dbReference type="InterPro" id="IPR029058">
    <property type="entry name" value="AB_hydrolase_fold"/>
</dbReference>
<dbReference type="RefSeq" id="WP_243322172.1">
    <property type="nucleotide sequence ID" value="NZ_JALGCL010000004.1"/>
</dbReference>
<evidence type="ECO:0000313" key="5">
    <source>
        <dbReference type="EMBL" id="MCJ0826560.1"/>
    </source>
</evidence>
<evidence type="ECO:0000256" key="2">
    <source>
        <dbReference type="ARBA" id="ARBA00022963"/>
    </source>
</evidence>
<dbReference type="EMBL" id="JALGCL010000004">
    <property type="protein sequence ID" value="MCJ0826560.1"/>
    <property type="molecule type" value="Genomic_DNA"/>
</dbReference>
<accession>A0ABT0A6E5</accession>
<dbReference type="GO" id="GO:0016787">
    <property type="term" value="F:hydrolase activity"/>
    <property type="evidence" value="ECO:0007669"/>
    <property type="project" value="UniProtKB-KW"/>
</dbReference>
<evidence type="ECO:0000256" key="3">
    <source>
        <dbReference type="ARBA" id="ARBA00023098"/>
    </source>
</evidence>
<keyword evidence="2" id="KW-0442">Lipid degradation</keyword>
<dbReference type="Gene3D" id="3.40.50.1820">
    <property type="entry name" value="alpha/beta hydrolase"/>
    <property type="match status" value="1"/>
</dbReference>
<name>A0ABT0A6E5_9GAMM</name>
<proteinExistence type="predicted"/>
<dbReference type="PANTHER" id="PTHR10272:SF0">
    <property type="entry name" value="PLATELET-ACTIVATING FACTOR ACETYLHYDROLASE"/>
    <property type="match status" value="1"/>
</dbReference>
<evidence type="ECO:0000313" key="6">
    <source>
        <dbReference type="Proteomes" id="UP001165423"/>
    </source>
</evidence>